<protein>
    <submittedName>
        <fullName evidence="1">Uncharacterized protein</fullName>
    </submittedName>
</protein>
<proteinExistence type="predicted"/>
<evidence type="ECO:0000313" key="1">
    <source>
        <dbReference type="EMBL" id="MCI75769.1"/>
    </source>
</evidence>
<dbReference type="EMBL" id="LXQA010890752">
    <property type="protein sequence ID" value="MCI75769.1"/>
    <property type="molecule type" value="Genomic_DNA"/>
</dbReference>
<reference evidence="1 2" key="1">
    <citation type="journal article" date="2018" name="Front. Plant Sci.">
        <title>Red Clover (Trifolium pratense) and Zigzag Clover (T. medium) - A Picture of Genomic Similarities and Differences.</title>
        <authorList>
            <person name="Dluhosova J."/>
            <person name="Istvanek J."/>
            <person name="Nedelnik J."/>
            <person name="Repkova J."/>
        </authorList>
    </citation>
    <scope>NUCLEOTIDE SEQUENCE [LARGE SCALE GENOMIC DNA]</scope>
    <source>
        <strain evidence="2">cv. 10/8</strain>
        <tissue evidence="1">Leaf</tissue>
    </source>
</reference>
<evidence type="ECO:0000313" key="2">
    <source>
        <dbReference type="Proteomes" id="UP000265520"/>
    </source>
</evidence>
<sequence>MSVMLCALEVVKMAEMKSSAAVIAAIGDGRRKFCIVEEV</sequence>
<organism evidence="1 2">
    <name type="scientific">Trifolium medium</name>
    <dbReference type="NCBI Taxonomy" id="97028"/>
    <lineage>
        <taxon>Eukaryota</taxon>
        <taxon>Viridiplantae</taxon>
        <taxon>Streptophyta</taxon>
        <taxon>Embryophyta</taxon>
        <taxon>Tracheophyta</taxon>
        <taxon>Spermatophyta</taxon>
        <taxon>Magnoliopsida</taxon>
        <taxon>eudicotyledons</taxon>
        <taxon>Gunneridae</taxon>
        <taxon>Pentapetalae</taxon>
        <taxon>rosids</taxon>
        <taxon>fabids</taxon>
        <taxon>Fabales</taxon>
        <taxon>Fabaceae</taxon>
        <taxon>Papilionoideae</taxon>
        <taxon>50 kb inversion clade</taxon>
        <taxon>NPAAA clade</taxon>
        <taxon>Hologalegina</taxon>
        <taxon>IRL clade</taxon>
        <taxon>Trifolieae</taxon>
        <taxon>Trifolium</taxon>
    </lineage>
</organism>
<dbReference type="AlphaFoldDB" id="A0A392UQ44"/>
<keyword evidence="2" id="KW-1185">Reference proteome</keyword>
<comment type="caution">
    <text evidence="1">The sequence shown here is derived from an EMBL/GenBank/DDBJ whole genome shotgun (WGS) entry which is preliminary data.</text>
</comment>
<accession>A0A392UQ44</accession>
<name>A0A392UQ44_9FABA</name>
<dbReference type="Proteomes" id="UP000265520">
    <property type="component" value="Unassembled WGS sequence"/>
</dbReference>